<dbReference type="Proteomes" id="UP000195880">
    <property type="component" value="Chromosome"/>
</dbReference>
<name>A0A1Z1W9P2_9ACTN</name>
<protein>
    <recommendedName>
        <fullName evidence="1">DUF4097 domain-containing protein</fullName>
    </recommendedName>
</protein>
<dbReference type="Gene3D" id="2.160.20.120">
    <property type="match status" value="1"/>
</dbReference>
<accession>A0A1Z1W9P2</accession>
<evidence type="ECO:0000313" key="2">
    <source>
        <dbReference type="EMBL" id="ARX83099.1"/>
    </source>
</evidence>
<dbReference type="KEGG" id="salf:SMD44_02513"/>
<evidence type="ECO:0000259" key="1">
    <source>
        <dbReference type="Pfam" id="PF13349"/>
    </source>
</evidence>
<dbReference type="InterPro" id="IPR025164">
    <property type="entry name" value="Toastrack_DUF4097"/>
</dbReference>
<dbReference type="RefSeq" id="WP_087883855.1">
    <property type="nucleotide sequence ID" value="NZ_CP021748.1"/>
</dbReference>
<feature type="domain" description="DUF4097" evidence="1">
    <location>
        <begin position="56"/>
        <end position="249"/>
    </location>
</feature>
<dbReference type="OrthoDB" id="3252095at2"/>
<reference evidence="2 3" key="1">
    <citation type="submission" date="2017-05" db="EMBL/GenBank/DDBJ databases">
        <title>Streptomyces alboflavus Genome sequencing and assembly.</title>
        <authorList>
            <person name="Wang Y."/>
            <person name="Du B."/>
            <person name="Ding Y."/>
            <person name="Liu H."/>
            <person name="Hou Q."/>
            <person name="Liu K."/>
            <person name="Wang C."/>
            <person name="Yao L."/>
        </authorList>
    </citation>
    <scope>NUCLEOTIDE SEQUENCE [LARGE SCALE GENOMIC DNA]</scope>
    <source>
        <strain evidence="2 3">MDJK44</strain>
    </source>
</reference>
<dbReference type="AlphaFoldDB" id="A0A1Z1W9P2"/>
<sequence length="280" mass="28490">MPVFQTPQPISATIEIADGGVRVEADDRTETLVEVRPSDPENETDVKAAEGTRVEHAGGRLLVKAPQRGLFGKNGAVDVTIGLPTGSDIRGSARKAAFRGSGRLGQCRFKTSTGDIQLEQTGSLVLSTSFGDVTVEQVAGSAEVATGSGAVRIGALAGPATIKNSNGDSWVGEAAASLKVYAANGAISVDRVCEAVEAKTANGGIRIGEAVRGSVVLGTAIGQVDIGIRPGTAALLDVRTKSGTVRNLMTAADGPGTSDEEVEVRAVTAVGDVVIRRAGT</sequence>
<dbReference type="Pfam" id="PF13349">
    <property type="entry name" value="DUF4097"/>
    <property type="match status" value="1"/>
</dbReference>
<organism evidence="2 3">
    <name type="scientific">Streptomyces alboflavus</name>
    <dbReference type="NCBI Taxonomy" id="67267"/>
    <lineage>
        <taxon>Bacteria</taxon>
        <taxon>Bacillati</taxon>
        <taxon>Actinomycetota</taxon>
        <taxon>Actinomycetes</taxon>
        <taxon>Kitasatosporales</taxon>
        <taxon>Streptomycetaceae</taxon>
        <taxon>Streptomyces</taxon>
    </lineage>
</organism>
<keyword evidence="3" id="KW-1185">Reference proteome</keyword>
<dbReference type="eggNOG" id="COG3595">
    <property type="taxonomic scope" value="Bacteria"/>
</dbReference>
<evidence type="ECO:0000313" key="3">
    <source>
        <dbReference type="Proteomes" id="UP000195880"/>
    </source>
</evidence>
<dbReference type="STRING" id="67267.GCA_000716675_07769"/>
<dbReference type="EMBL" id="CP021748">
    <property type="protein sequence ID" value="ARX83099.1"/>
    <property type="molecule type" value="Genomic_DNA"/>
</dbReference>
<gene>
    <name evidence="2" type="ORF">SMD44_02513</name>
</gene>
<proteinExistence type="predicted"/>